<gene>
    <name evidence="1" type="ORF">DPV79_20095</name>
</gene>
<keyword evidence="2" id="KW-1185">Reference proteome</keyword>
<proteinExistence type="predicted"/>
<dbReference type="AlphaFoldDB" id="A0A365QSD8"/>
<sequence>MSLASCKIRNRNASTGCGPKRVDRVRIGAHGSCLARSRSHESSVEKGAQPCGAVFAVAATVYDIARCAARHLLLRPSYARS</sequence>
<reference evidence="1 2" key="1">
    <citation type="submission" date="2018-06" db="EMBL/GenBank/DDBJ databases">
        <title>Draft genome sequence of Burkholderia reimsis strain BE51 isolated from a French agricultural soil.</title>
        <authorList>
            <person name="Esmaeel Q."/>
        </authorList>
    </citation>
    <scope>NUCLEOTIDE SEQUENCE [LARGE SCALE GENOMIC DNA]</scope>
    <source>
        <strain evidence="1 2">BE51</strain>
    </source>
</reference>
<organism evidence="1 2">
    <name type="scientific">Burkholderia reimsis</name>
    <dbReference type="NCBI Taxonomy" id="2234132"/>
    <lineage>
        <taxon>Bacteria</taxon>
        <taxon>Pseudomonadati</taxon>
        <taxon>Pseudomonadota</taxon>
        <taxon>Betaproteobacteria</taxon>
        <taxon>Burkholderiales</taxon>
        <taxon>Burkholderiaceae</taxon>
        <taxon>Burkholderia</taxon>
    </lineage>
</organism>
<protein>
    <submittedName>
        <fullName evidence="1">Uncharacterized protein</fullName>
    </submittedName>
</protein>
<evidence type="ECO:0000313" key="1">
    <source>
        <dbReference type="EMBL" id="RBB37673.1"/>
    </source>
</evidence>
<comment type="caution">
    <text evidence="1">The sequence shown here is derived from an EMBL/GenBank/DDBJ whole genome shotgun (WGS) entry which is preliminary data.</text>
</comment>
<dbReference type="Proteomes" id="UP000252458">
    <property type="component" value="Unassembled WGS sequence"/>
</dbReference>
<name>A0A365QSD8_9BURK</name>
<dbReference type="EMBL" id="QMFZ01000017">
    <property type="protein sequence ID" value="RBB37673.1"/>
    <property type="molecule type" value="Genomic_DNA"/>
</dbReference>
<evidence type="ECO:0000313" key="2">
    <source>
        <dbReference type="Proteomes" id="UP000252458"/>
    </source>
</evidence>
<accession>A0A365QSD8</accession>
<dbReference type="RefSeq" id="WP_133295690.1">
    <property type="nucleotide sequence ID" value="NZ_QMFZ01000017.1"/>
</dbReference>